<protein>
    <recommendedName>
        <fullName evidence="1">NAD(P)-binding domain-containing protein</fullName>
    </recommendedName>
</protein>
<organism evidence="2 3">
    <name type="scientific">Mesorhabditis spiculigera</name>
    <dbReference type="NCBI Taxonomy" id="96644"/>
    <lineage>
        <taxon>Eukaryota</taxon>
        <taxon>Metazoa</taxon>
        <taxon>Ecdysozoa</taxon>
        <taxon>Nematoda</taxon>
        <taxon>Chromadorea</taxon>
        <taxon>Rhabditida</taxon>
        <taxon>Rhabditina</taxon>
        <taxon>Rhabditomorpha</taxon>
        <taxon>Rhabditoidea</taxon>
        <taxon>Rhabditidae</taxon>
        <taxon>Mesorhabditinae</taxon>
        <taxon>Mesorhabditis</taxon>
    </lineage>
</organism>
<dbReference type="SUPFAM" id="SSF51735">
    <property type="entry name" value="NAD(P)-binding Rossmann-fold domains"/>
    <property type="match status" value="2"/>
</dbReference>
<dbReference type="Pfam" id="PF16363">
    <property type="entry name" value="GDP_Man_Dehyd"/>
    <property type="match status" value="1"/>
</dbReference>
<reference evidence="2" key="1">
    <citation type="submission" date="2023-06" db="EMBL/GenBank/DDBJ databases">
        <authorList>
            <person name="Delattre M."/>
        </authorList>
    </citation>
    <scope>NUCLEOTIDE SEQUENCE</scope>
    <source>
        <strain evidence="2">AF72</strain>
    </source>
</reference>
<dbReference type="InterPro" id="IPR016040">
    <property type="entry name" value="NAD(P)-bd_dom"/>
</dbReference>
<dbReference type="AlphaFoldDB" id="A0AA36G4S6"/>
<feature type="domain" description="NAD(P)-binding" evidence="1">
    <location>
        <begin position="15"/>
        <end position="144"/>
    </location>
</feature>
<comment type="caution">
    <text evidence="2">The sequence shown here is derived from an EMBL/GenBank/DDBJ whole genome shotgun (WGS) entry which is preliminary data.</text>
</comment>
<keyword evidence="3" id="KW-1185">Reference proteome</keyword>
<feature type="non-terminal residue" evidence="2">
    <location>
        <position position="1"/>
    </location>
</feature>
<sequence>MGIARISIEFGARHNEGLVERILREYKVTRIIDAATCFPDQTLSPVEQARQSISDLTHMMDAIRKYDGLESFVLISSQEVYGNLPIQTEETPLAPKNFAGAAAMAAEAMLHSYVVSYRLPMAIARVANGAHTNRERVEHKFETENKLNLINMSSVAEALLLISNHASGANVYNIGGEYDWTREEWVTKKTPTAKSSLDTEKLRSLGWKSANEVPMETQEMPTTSLTPKFLVYGADGWIGQQFCTLLEQQGIRYEKGQARPGGDVDRNVEAELVAVAPTHVVSMVGRTHGPGVNSIGYLEGGPDRLKLNMRDNLFAPWILGSICDRLKIHFTYLGTGCLFKYDAEHPIGGQGYTEEDLGNYDGTSYSAVKIFTDRLLRQFSTTLQCRIRLPINFEKDSRNLVAKLMSFKKVLDIPNSVTILPDCLPILLELALKRETGVLNLVNPGPIRFPQVSALYRDIVEPGWCYEVLEADPESELVRTRSHCTLDTSKLQNIYPNIRPAIDGIREAIRIIGGKHERNGHA</sequence>
<dbReference type="InterPro" id="IPR005913">
    <property type="entry name" value="dTDP_dehydrorham_reduct"/>
</dbReference>
<dbReference type="Proteomes" id="UP001177023">
    <property type="component" value="Unassembled WGS sequence"/>
</dbReference>
<dbReference type="Gene3D" id="3.40.50.720">
    <property type="entry name" value="NAD(P)-binding Rossmann-like Domain"/>
    <property type="match status" value="2"/>
</dbReference>
<accession>A0AA36G4S6</accession>
<dbReference type="EMBL" id="CATQJA010002653">
    <property type="protein sequence ID" value="CAJ0578193.1"/>
    <property type="molecule type" value="Genomic_DNA"/>
</dbReference>
<name>A0AA36G4S6_9BILA</name>
<evidence type="ECO:0000313" key="3">
    <source>
        <dbReference type="Proteomes" id="UP001177023"/>
    </source>
</evidence>
<dbReference type="GO" id="GO:0006556">
    <property type="term" value="P:S-adenosylmethionine biosynthetic process"/>
    <property type="evidence" value="ECO:0007669"/>
    <property type="project" value="TreeGrafter"/>
</dbReference>
<dbReference type="GO" id="GO:0048269">
    <property type="term" value="C:methionine adenosyltransferase complex"/>
    <property type="evidence" value="ECO:0007669"/>
    <property type="project" value="TreeGrafter"/>
</dbReference>
<dbReference type="GO" id="GO:0003824">
    <property type="term" value="F:catalytic activity"/>
    <property type="evidence" value="ECO:0007669"/>
    <property type="project" value="UniProtKB-ARBA"/>
</dbReference>
<gene>
    <name evidence="2" type="ORF">MSPICULIGERA_LOCUS16454</name>
</gene>
<dbReference type="InterPro" id="IPR036291">
    <property type="entry name" value="NAD(P)-bd_dom_sf"/>
</dbReference>
<dbReference type="PANTHER" id="PTHR10491">
    <property type="entry name" value="DTDP-4-DEHYDRORHAMNOSE REDUCTASE"/>
    <property type="match status" value="1"/>
</dbReference>
<dbReference type="PANTHER" id="PTHR10491:SF4">
    <property type="entry name" value="METHIONINE ADENOSYLTRANSFERASE 2 SUBUNIT BETA"/>
    <property type="match status" value="1"/>
</dbReference>
<evidence type="ECO:0000259" key="1">
    <source>
        <dbReference type="Pfam" id="PF16363"/>
    </source>
</evidence>
<evidence type="ECO:0000313" key="2">
    <source>
        <dbReference type="EMBL" id="CAJ0578193.1"/>
    </source>
</evidence>
<dbReference type="GO" id="GO:0048270">
    <property type="term" value="F:methionine adenosyltransferase regulator activity"/>
    <property type="evidence" value="ECO:0007669"/>
    <property type="project" value="TreeGrafter"/>
</dbReference>
<proteinExistence type="predicted"/>